<dbReference type="Pfam" id="PF02709">
    <property type="entry name" value="Glyco_transf_7C"/>
    <property type="match status" value="1"/>
</dbReference>
<feature type="domain" description="Glycosyltransferase 2-like" evidence="2">
    <location>
        <begin position="262"/>
        <end position="384"/>
    </location>
</feature>
<feature type="domain" description="Glycosyltransferase 2-like" evidence="2">
    <location>
        <begin position="17"/>
        <end position="134"/>
    </location>
</feature>
<dbReference type="Proteomes" id="UP000321769">
    <property type="component" value="Unassembled WGS sequence"/>
</dbReference>
<evidence type="ECO:0008006" key="6">
    <source>
        <dbReference type="Google" id="ProtNLM"/>
    </source>
</evidence>
<evidence type="ECO:0000256" key="1">
    <source>
        <dbReference type="ARBA" id="ARBA00022679"/>
    </source>
</evidence>
<dbReference type="CDD" id="cd00761">
    <property type="entry name" value="Glyco_tranf_GTA_type"/>
    <property type="match status" value="1"/>
</dbReference>
<keyword evidence="5" id="KW-1185">Reference proteome</keyword>
<evidence type="ECO:0000259" key="2">
    <source>
        <dbReference type="Pfam" id="PF00535"/>
    </source>
</evidence>
<dbReference type="InterPro" id="IPR027791">
    <property type="entry name" value="Galactosyl_T_C"/>
</dbReference>
<dbReference type="GO" id="GO:0016740">
    <property type="term" value="F:transferase activity"/>
    <property type="evidence" value="ECO:0007669"/>
    <property type="project" value="UniProtKB-KW"/>
</dbReference>
<dbReference type="InterPro" id="IPR029044">
    <property type="entry name" value="Nucleotide-diphossugar_trans"/>
</dbReference>
<evidence type="ECO:0000313" key="4">
    <source>
        <dbReference type="EMBL" id="GEO90225.1"/>
    </source>
</evidence>
<dbReference type="OrthoDB" id="3180470at2"/>
<evidence type="ECO:0000259" key="3">
    <source>
        <dbReference type="Pfam" id="PF02709"/>
    </source>
</evidence>
<organism evidence="4 5">
    <name type="scientific">Aeromicrobium flavum</name>
    <dbReference type="NCBI Taxonomy" id="416568"/>
    <lineage>
        <taxon>Bacteria</taxon>
        <taxon>Bacillati</taxon>
        <taxon>Actinomycetota</taxon>
        <taxon>Actinomycetes</taxon>
        <taxon>Propionibacteriales</taxon>
        <taxon>Nocardioidaceae</taxon>
        <taxon>Aeromicrobium</taxon>
    </lineage>
</organism>
<feature type="domain" description="Galactosyltransferase C-terminal" evidence="3">
    <location>
        <begin position="156"/>
        <end position="203"/>
    </location>
</feature>
<gene>
    <name evidence="4" type="ORF">AFL01nite_25520</name>
</gene>
<dbReference type="InterPro" id="IPR001173">
    <property type="entry name" value="Glyco_trans_2-like"/>
</dbReference>
<dbReference type="PANTHER" id="PTHR43685:SF2">
    <property type="entry name" value="GLYCOSYLTRANSFERASE 2-LIKE DOMAIN-CONTAINING PROTEIN"/>
    <property type="match status" value="1"/>
</dbReference>
<comment type="caution">
    <text evidence="4">The sequence shown here is derived from an EMBL/GenBank/DDBJ whole genome shotgun (WGS) entry which is preliminary data.</text>
</comment>
<dbReference type="InterPro" id="IPR050834">
    <property type="entry name" value="Glycosyltransf_2"/>
</dbReference>
<dbReference type="RefSeq" id="WP_146828088.1">
    <property type="nucleotide sequence ID" value="NZ_BAAAYQ010000005.1"/>
</dbReference>
<dbReference type="Gene3D" id="3.90.550.10">
    <property type="entry name" value="Spore Coat Polysaccharide Biosynthesis Protein SpsA, Chain A"/>
    <property type="match status" value="2"/>
</dbReference>
<reference evidence="4 5" key="1">
    <citation type="submission" date="2019-07" db="EMBL/GenBank/DDBJ databases">
        <title>Whole genome shotgun sequence of Aeromicrobium flavum NBRC 107625.</title>
        <authorList>
            <person name="Hosoyama A."/>
            <person name="Uohara A."/>
            <person name="Ohji S."/>
            <person name="Ichikawa N."/>
        </authorList>
    </citation>
    <scope>NUCLEOTIDE SEQUENCE [LARGE SCALE GENOMIC DNA]</scope>
    <source>
        <strain evidence="4 5">NBRC 107625</strain>
    </source>
</reference>
<accession>A0A512HXP8</accession>
<keyword evidence="1" id="KW-0808">Transferase</keyword>
<proteinExistence type="predicted"/>
<dbReference type="Pfam" id="PF00535">
    <property type="entry name" value="Glycos_transf_2"/>
    <property type="match status" value="2"/>
</dbReference>
<evidence type="ECO:0000313" key="5">
    <source>
        <dbReference type="Proteomes" id="UP000321769"/>
    </source>
</evidence>
<sequence length="712" mass="77634">MNDLDISVVIGYKDWGKDRLLGAITSTRGALGDLTGEIIVSDYGSVEYAGYRSAIEEAGAVYVRTETNGVWSRSRALNAGLQHATGRVLVTTDADMVFSPGTFPLVFERLTHDPQQFLLMQCNDLPEGIDHDAIERGRYSWPELSRIATQRPRWGMGGMIAFSREAYFGTRGLDERMEIYGGEDIDFAHRLQRLGLKLTWLAEPGAEMFHVWHPSSRASANETEAGRAAIELNRQIHLHDKTAARNLANWQFAPQDAPPLVSVVISTHNRAAYLGYAIRSVLAQSMPDLELIVVDDGSTDDTRAVVEGFDDPRVRYVHQQQSGIAAARNHATSIARGKYIAVMDDDDLMLPTRLEVSLDAIVEGANGAYGGWAIFREGDGSITLEPGKKLSLEALLFNGAVLTHATILIERRWLLAVPYDETLRSGSDYNLAVRLVRSGARLNHCGQYVLMRRLHDDQITATDPNIQKTSALVTGFWARATMINSDIVAARRDRSTLDQAETPPFAQVERRVVEYLPDDVVSRRVLVHLGAGTRPRSDQVAAILARGRGRVISRAGADVAVAADCEVPDVTLDELLQLREVFGSGLAVETTFRDSGRVIGDVGLSSLAESDWRDLLADDATRTAAVDDLRLALAACAVVVARDRAAVAAAVPALSTLGPVFEYEIDSSDGKQFAAVSPMLGDDVESLALETRRNIDLGEVEFVTISGGEGPA</sequence>
<protein>
    <recommendedName>
        <fullName evidence="6">Glycosyltransferase 2-like domain-containing protein</fullName>
    </recommendedName>
</protein>
<dbReference type="EMBL" id="BJZQ01000015">
    <property type="protein sequence ID" value="GEO90225.1"/>
    <property type="molecule type" value="Genomic_DNA"/>
</dbReference>
<dbReference type="PANTHER" id="PTHR43685">
    <property type="entry name" value="GLYCOSYLTRANSFERASE"/>
    <property type="match status" value="1"/>
</dbReference>
<dbReference type="SUPFAM" id="SSF53448">
    <property type="entry name" value="Nucleotide-diphospho-sugar transferases"/>
    <property type="match status" value="2"/>
</dbReference>
<name>A0A512HXP8_9ACTN</name>
<dbReference type="AlphaFoldDB" id="A0A512HXP8"/>